<sequence>MSLSINYRNTVNIVKVPFPPTIGVDEIVKIHLKNDIKNVNQTLNAFMIYRKKHNRVVAKLNLSSKDVSKFVKNSWKNEPNNVKDHYRQMAKNVKKNVSKKRFLLFVLSIAIK</sequence>
<organism evidence="2 3">
    <name type="scientific">Diversispora eburnea</name>
    <dbReference type="NCBI Taxonomy" id="1213867"/>
    <lineage>
        <taxon>Eukaryota</taxon>
        <taxon>Fungi</taxon>
        <taxon>Fungi incertae sedis</taxon>
        <taxon>Mucoromycota</taxon>
        <taxon>Glomeromycotina</taxon>
        <taxon>Glomeromycetes</taxon>
        <taxon>Diversisporales</taxon>
        <taxon>Diversisporaceae</taxon>
        <taxon>Diversispora</taxon>
    </lineage>
</organism>
<evidence type="ECO:0000313" key="2">
    <source>
        <dbReference type="EMBL" id="CAG8490983.1"/>
    </source>
</evidence>
<protein>
    <submittedName>
        <fullName evidence="2">3717_t:CDS:1</fullName>
    </submittedName>
</protein>
<name>A0A9N8WLT6_9GLOM</name>
<dbReference type="AlphaFoldDB" id="A0A9N8WLT6"/>
<dbReference type="Proteomes" id="UP000789706">
    <property type="component" value="Unassembled WGS sequence"/>
</dbReference>
<dbReference type="InterPro" id="IPR036910">
    <property type="entry name" value="HMG_box_dom_sf"/>
</dbReference>
<evidence type="ECO:0000259" key="1">
    <source>
        <dbReference type="Pfam" id="PF00505"/>
    </source>
</evidence>
<comment type="caution">
    <text evidence="2">The sequence shown here is derived from an EMBL/GenBank/DDBJ whole genome shotgun (WGS) entry which is preliminary data.</text>
</comment>
<accession>A0A9N8WLT6</accession>
<reference evidence="2" key="1">
    <citation type="submission" date="2021-06" db="EMBL/GenBank/DDBJ databases">
        <authorList>
            <person name="Kallberg Y."/>
            <person name="Tangrot J."/>
            <person name="Rosling A."/>
        </authorList>
    </citation>
    <scope>NUCLEOTIDE SEQUENCE</scope>
    <source>
        <strain evidence="2">AZ414A</strain>
    </source>
</reference>
<dbReference type="SUPFAM" id="SSF47095">
    <property type="entry name" value="HMG-box"/>
    <property type="match status" value="1"/>
</dbReference>
<dbReference type="Pfam" id="PF00505">
    <property type="entry name" value="HMG_box"/>
    <property type="match status" value="1"/>
</dbReference>
<dbReference type="InterPro" id="IPR009071">
    <property type="entry name" value="HMG_box_dom"/>
</dbReference>
<proteinExistence type="predicted"/>
<evidence type="ECO:0000313" key="3">
    <source>
        <dbReference type="Proteomes" id="UP000789706"/>
    </source>
</evidence>
<dbReference type="OrthoDB" id="6247875at2759"/>
<dbReference type="EMBL" id="CAJVPK010000300">
    <property type="protein sequence ID" value="CAG8490983.1"/>
    <property type="molecule type" value="Genomic_DNA"/>
</dbReference>
<feature type="domain" description="HMG box" evidence="1">
    <location>
        <begin position="43"/>
        <end position="98"/>
    </location>
</feature>
<dbReference type="Gene3D" id="1.10.30.10">
    <property type="entry name" value="High mobility group box domain"/>
    <property type="match status" value="1"/>
</dbReference>
<gene>
    <name evidence="2" type="ORF">DEBURN_LOCUS4173</name>
</gene>
<keyword evidence="3" id="KW-1185">Reference proteome</keyword>